<dbReference type="SUPFAM" id="SSF48452">
    <property type="entry name" value="TPR-like"/>
    <property type="match status" value="1"/>
</dbReference>
<evidence type="ECO:0000313" key="1">
    <source>
        <dbReference type="EMBL" id="TSB01932.1"/>
    </source>
</evidence>
<dbReference type="InterPro" id="IPR011990">
    <property type="entry name" value="TPR-like_helical_dom_sf"/>
</dbReference>
<dbReference type="InterPro" id="IPR012668">
    <property type="entry name" value="CHP02466"/>
</dbReference>
<dbReference type="Gene3D" id="1.25.40.10">
    <property type="entry name" value="Tetratricopeptide repeat domain"/>
    <property type="match status" value="1"/>
</dbReference>
<comment type="caution">
    <text evidence="1">The sequence shown here is derived from an EMBL/GenBank/DDBJ whole genome shotgun (WGS) entry which is preliminary data.</text>
</comment>
<dbReference type="Pfam" id="PF13759">
    <property type="entry name" value="2OG-FeII_Oxy_5"/>
    <property type="match status" value="1"/>
</dbReference>
<sequence>MDAAALFGAACQARQIQDIESAVEAIDEAHRLSPDNPQIAAVRALLHYESWRPSAGLFARACTLNPGDMELIRNRALALASEGERDTAEALLESALEQHPKWTEGHGILARIRLTTGDAVDYDRSYAQACAQQDGSLALHLAWFHQAAMIRDWEKVREILAKAETLYPGQNDLRSARFYLAAESGDDAGADTAFADVEGLRDPGLDLCRVRYHLRRSQWGAAEECARRHIGTPAGAMFWPYLSLIWRLTGNALAQWLDGAPPYLAVLDLDISSAQISDLAEMLRCLHILQAPYPEQSVRGGTQTDRPLFFHPDPKVQSIRRAIMDAVRGYVEALPPPDPRHPLLAADRSKLLLDGSWSVRLVDRGFHASHSHVNGWISSAFYVALPDQPGPPPSGHFALGTPPPELGLDLPAYQTVEPRPGRLVLFPSTMWHSTIPFDAGERLTIAFDIKRT</sequence>
<dbReference type="InterPro" id="IPR019734">
    <property type="entry name" value="TPR_rpt"/>
</dbReference>
<keyword evidence="2" id="KW-1185">Reference proteome</keyword>
<accession>A0A553WB99</accession>
<proteinExistence type="predicted"/>
<dbReference type="Proteomes" id="UP000320160">
    <property type="component" value="Unassembled WGS sequence"/>
</dbReference>
<dbReference type="Gene3D" id="2.60.120.620">
    <property type="entry name" value="q2cbj1_9rhob like domain"/>
    <property type="match status" value="1"/>
</dbReference>
<dbReference type="OrthoDB" id="9783136at2"/>
<dbReference type="RefSeq" id="WP_143777152.1">
    <property type="nucleotide sequence ID" value="NZ_VKKU01000002.1"/>
</dbReference>
<evidence type="ECO:0000313" key="2">
    <source>
        <dbReference type="Proteomes" id="UP000320160"/>
    </source>
</evidence>
<protein>
    <submittedName>
        <fullName evidence="1">Uncharacterized protein</fullName>
    </submittedName>
</protein>
<dbReference type="EMBL" id="VKKU01000002">
    <property type="protein sequence ID" value="TSB01932.1"/>
    <property type="molecule type" value="Genomic_DNA"/>
</dbReference>
<dbReference type="SMART" id="SM00028">
    <property type="entry name" value="TPR"/>
    <property type="match status" value="2"/>
</dbReference>
<gene>
    <name evidence="1" type="ORF">FOM92_12300</name>
</gene>
<reference evidence="1 2" key="1">
    <citation type="submission" date="2019-07" db="EMBL/GenBank/DDBJ databases">
        <authorList>
            <person name="Park M."/>
        </authorList>
    </citation>
    <scope>NUCLEOTIDE SEQUENCE [LARGE SCALE GENOMIC DNA]</scope>
    <source>
        <strain evidence="1 2">KCTC32445</strain>
    </source>
</reference>
<organism evidence="1 2">
    <name type="scientific">Sphingorhabdus contaminans</name>
    <dbReference type="NCBI Taxonomy" id="1343899"/>
    <lineage>
        <taxon>Bacteria</taxon>
        <taxon>Pseudomonadati</taxon>
        <taxon>Pseudomonadota</taxon>
        <taxon>Alphaproteobacteria</taxon>
        <taxon>Sphingomonadales</taxon>
        <taxon>Sphingomonadaceae</taxon>
        <taxon>Sphingorhabdus</taxon>
    </lineage>
</organism>
<dbReference type="AlphaFoldDB" id="A0A553WB99"/>
<name>A0A553WB99_9SPHN</name>